<evidence type="ECO:0000313" key="2">
    <source>
        <dbReference type="EMBL" id="KTW32322.1"/>
    </source>
</evidence>
<organism evidence="2 3">
    <name type="scientific">Pneumocystis jirovecii (strain RU7)</name>
    <name type="common">Human pneumocystis pneumonia agent</name>
    <dbReference type="NCBI Taxonomy" id="1408657"/>
    <lineage>
        <taxon>Eukaryota</taxon>
        <taxon>Fungi</taxon>
        <taxon>Dikarya</taxon>
        <taxon>Ascomycota</taxon>
        <taxon>Taphrinomycotina</taxon>
        <taxon>Pneumocystomycetes</taxon>
        <taxon>Pneumocystaceae</taxon>
        <taxon>Pneumocystis</taxon>
    </lineage>
</organism>
<dbReference type="InterPro" id="IPR001619">
    <property type="entry name" value="Sec1-like"/>
</dbReference>
<evidence type="ECO:0000313" key="3">
    <source>
        <dbReference type="Proteomes" id="UP000053447"/>
    </source>
</evidence>
<dbReference type="Gene3D" id="1.25.40.60">
    <property type="match status" value="1"/>
</dbReference>
<dbReference type="SUPFAM" id="SSF56815">
    <property type="entry name" value="Sec1/munc18-like (SM) proteins"/>
    <property type="match status" value="1"/>
</dbReference>
<dbReference type="InterPro" id="IPR043127">
    <property type="entry name" value="Sec-1-like_dom3a"/>
</dbReference>
<dbReference type="Gene3D" id="3.90.830.10">
    <property type="entry name" value="Syntaxin Binding Protein 1, Chain A, domain 2"/>
    <property type="match status" value="1"/>
</dbReference>
<dbReference type="AlphaFoldDB" id="A0A0W4ZVB7"/>
<accession>A0A0W4ZVB7</accession>
<dbReference type="PIRSF" id="PIRSF005715">
    <property type="entry name" value="VPS45_Sec1"/>
    <property type="match status" value="1"/>
</dbReference>
<gene>
    <name evidence="2" type="ORF">T551_00412</name>
</gene>
<dbReference type="EMBL" id="LFWA01000002">
    <property type="protein sequence ID" value="KTW32322.1"/>
    <property type="molecule type" value="Genomic_DNA"/>
</dbReference>
<sequence>MSLIEILRKRFISSIRSIQSNIKWRIVIVDNESSMIINNVMSLNDFLEEDITSVEFIEQKREPNPALEAIYFITPKMDTIRCILHDVLNKEKMYSAVHLFFTSGLSSKLAKKLSESSHVTPIKTITELYVDFYPLESKVISFSNSFSFLTLYNLSCADLIQSEINNIAKKLTSVCITLGEYPIIRYYSHPSSSSSNPDLCSKIANSFQDNLDSYKRLNSKFPPESSRPRSVLFIVDRTLDVCAPIVHEFTYQAMANDLLPIKNGKSYKYKIDNPEKTETKDVVLEESDSIWAEMRHLHIRDVIDKLMEEFNKFYIENSNFTDQKKATTVNDMKNMLYNLSDFKEKKGKYSLHISMAHECMKVFENHKLSTVGIIEQDCATGLTSTGKVPKTILEEMVPLLDDSSFSKINKIRLIILYIIYNNGLFEGDLVKLSRHSNLSPKDITVLRNLDCLGVRVIKQLNDSRSRKKPILEAKNTNDSYELSRFVPLCKILIEEYINENLSYTLFPSTKDIPVKSKNTNPVHGSLRTGKPTWAKKDTSISETAQRIFLFIVGGATYSESRICYEISKTHGRDVILITTNMLTTKKWLQNLSMLKLPRELLCLPIDQPPLKIPLLQTHSKPEKNSKGALKTTVNHSNYINNDDSDDFISKKLSDYNINETLKNSQKEKRDKKKLFGVF</sequence>
<dbReference type="InterPro" id="IPR036045">
    <property type="entry name" value="Sec1-like_sf"/>
</dbReference>
<dbReference type="GeneID" id="28938933"/>
<comment type="caution">
    <text evidence="2">The sequence shown here is derived from an EMBL/GenBank/DDBJ whole genome shotgun (WGS) entry which is preliminary data.</text>
</comment>
<dbReference type="VEuPathDB" id="FungiDB:T551_00412"/>
<dbReference type="Pfam" id="PF00995">
    <property type="entry name" value="Sec1"/>
    <property type="match status" value="1"/>
</dbReference>
<dbReference type="InterPro" id="IPR027482">
    <property type="entry name" value="Sec1-like_dom2"/>
</dbReference>
<evidence type="ECO:0008006" key="4">
    <source>
        <dbReference type="Google" id="ProtNLM"/>
    </source>
</evidence>
<dbReference type="Gene3D" id="3.40.50.2060">
    <property type="match status" value="1"/>
</dbReference>
<dbReference type="STRING" id="1408657.A0A0W4ZVB7"/>
<comment type="similarity">
    <text evidence="1">Belongs to the STXBP/unc-18/SEC1 family.</text>
</comment>
<dbReference type="GO" id="GO:0005628">
    <property type="term" value="C:prospore membrane"/>
    <property type="evidence" value="ECO:0007669"/>
    <property type="project" value="EnsemblFungi"/>
</dbReference>
<dbReference type="Gene3D" id="3.40.50.1910">
    <property type="match status" value="1"/>
</dbReference>
<proteinExistence type="inferred from homology"/>
<dbReference type="OrthoDB" id="2228at2759"/>
<reference evidence="3" key="1">
    <citation type="journal article" date="2016" name="Nat. Commun.">
        <title>Genome analysis of three Pneumocystis species reveals adaptation mechanisms to life exclusively in mammalian hosts.</title>
        <authorList>
            <person name="Ma L."/>
            <person name="Chen Z."/>
            <person name="Huang D.W."/>
            <person name="Kutty G."/>
            <person name="Ishihara M."/>
            <person name="Wang H."/>
            <person name="Abouelleil A."/>
            <person name="Bishop L."/>
            <person name="Davey E."/>
            <person name="Deng R."/>
            <person name="Deng X."/>
            <person name="Fan L."/>
            <person name="Fantoni G."/>
            <person name="Fitzgerald M."/>
            <person name="Gogineni E."/>
            <person name="Goldberg J.M."/>
            <person name="Handley G."/>
            <person name="Hu X."/>
            <person name="Huber C."/>
            <person name="Jiao X."/>
            <person name="Jones K."/>
            <person name="Levin J.Z."/>
            <person name="Liu Y."/>
            <person name="Macdonald P."/>
            <person name="Melnikov A."/>
            <person name="Raley C."/>
            <person name="Sassi M."/>
            <person name="Sherman B.T."/>
            <person name="Song X."/>
            <person name="Sykes S."/>
            <person name="Tran B."/>
            <person name="Walsh L."/>
            <person name="Xia Y."/>
            <person name="Yang J."/>
            <person name="Young S."/>
            <person name="Zeng Q."/>
            <person name="Zheng X."/>
            <person name="Stephens R."/>
            <person name="Nusbaum C."/>
            <person name="Birren B.W."/>
            <person name="Azadi P."/>
            <person name="Lempicki R.A."/>
            <person name="Cuomo C.A."/>
            <person name="Kovacs J.A."/>
        </authorList>
    </citation>
    <scope>NUCLEOTIDE SEQUENCE [LARGE SCALE GENOMIC DNA]</scope>
    <source>
        <strain evidence="3">RU7</strain>
    </source>
</reference>
<name>A0A0W4ZVB7_PNEJ7</name>
<evidence type="ECO:0000256" key="1">
    <source>
        <dbReference type="ARBA" id="ARBA00009884"/>
    </source>
</evidence>
<dbReference type="Proteomes" id="UP000053447">
    <property type="component" value="Unassembled WGS sequence"/>
</dbReference>
<dbReference type="GO" id="GO:0016192">
    <property type="term" value="P:vesicle-mediated transport"/>
    <property type="evidence" value="ECO:0007669"/>
    <property type="project" value="InterPro"/>
</dbReference>
<dbReference type="PANTHER" id="PTHR11679">
    <property type="entry name" value="VESICLE PROTEIN SORTING-ASSOCIATED"/>
    <property type="match status" value="1"/>
</dbReference>
<protein>
    <recommendedName>
        <fullName evidence="4">Sec1 family protein</fullName>
    </recommendedName>
</protein>
<dbReference type="InterPro" id="IPR043154">
    <property type="entry name" value="Sec-1-like_dom1"/>
</dbReference>
<dbReference type="RefSeq" id="XP_018231014.1">
    <property type="nucleotide sequence ID" value="XM_018372678.1"/>
</dbReference>
<keyword evidence="3" id="KW-1185">Reference proteome</keyword>